<evidence type="ECO:0000313" key="3">
    <source>
        <dbReference type="EMBL" id="KAL2060480.1"/>
    </source>
</evidence>
<keyword evidence="4" id="KW-1185">Reference proteome</keyword>
<feature type="compositionally biased region" description="Basic residues" evidence="1">
    <location>
        <begin position="487"/>
        <end position="498"/>
    </location>
</feature>
<gene>
    <name evidence="3" type="ORF">VTL71DRAFT_9511</name>
</gene>
<evidence type="ECO:0000313" key="4">
    <source>
        <dbReference type="Proteomes" id="UP001595075"/>
    </source>
</evidence>
<feature type="transmembrane region" description="Helical" evidence="2">
    <location>
        <begin position="388"/>
        <end position="411"/>
    </location>
</feature>
<dbReference type="EMBL" id="JAZHXI010000022">
    <property type="protein sequence ID" value="KAL2060480.1"/>
    <property type="molecule type" value="Genomic_DNA"/>
</dbReference>
<feature type="transmembrane region" description="Helical" evidence="2">
    <location>
        <begin position="417"/>
        <end position="438"/>
    </location>
</feature>
<keyword evidence="2" id="KW-0472">Membrane</keyword>
<accession>A0ABR4BS99</accession>
<feature type="compositionally biased region" description="Basic and acidic residues" evidence="1">
    <location>
        <begin position="501"/>
        <end position="520"/>
    </location>
</feature>
<comment type="caution">
    <text evidence="3">The sequence shown here is derived from an EMBL/GenBank/DDBJ whole genome shotgun (WGS) entry which is preliminary data.</text>
</comment>
<evidence type="ECO:0000256" key="2">
    <source>
        <dbReference type="SAM" id="Phobius"/>
    </source>
</evidence>
<dbReference type="Proteomes" id="UP001595075">
    <property type="component" value="Unassembled WGS sequence"/>
</dbReference>
<name>A0ABR4BS99_9HELO</name>
<organism evidence="3 4">
    <name type="scientific">Oculimacula yallundae</name>
    <dbReference type="NCBI Taxonomy" id="86028"/>
    <lineage>
        <taxon>Eukaryota</taxon>
        <taxon>Fungi</taxon>
        <taxon>Dikarya</taxon>
        <taxon>Ascomycota</taxon>
        <taxon>Pezizomycotina</taxon>
        <taxon>Leotiomycetes</taxon>
        <taxon>Helotiales</taxon>
        <taxon>Ploettnerulaceae</taxon>
        <taxon>Oculimacula</taxon>
    </lineage>
</organism>
<feature type="compositionally biased region" description="Low complexity" evidence="1">
    <location>
        <begin position="477"/>
        <end position="486"/>
    </location>
</feature>
<keyword evidence="2" id="KW-0812">Transmembrane</keyword>
<protein>
    <submittedName>
        <fullName evidence="3">Uncharacterized protein</fullName>
    </submittedName>
</protein>
<keyword evidence="2" id="KW-1133">Transmembrane helix</keyword>
<feature type="region of interest" description="Disordered" evidence="1">
    <location>
        <begin position="464"/>
        <end position="520"/>
    </location>
</feature>
<evidence type="ECO:0000256" key="1">
    <source>
        <dbReference type="SAM" id="MobiDB-lite"/>
    </source>
</evidence>
<sequence>MAEGPASAESRALGSDATSFGSLDWLSNSSLHKRLKISRNKDNAKKTILWFPNADAETRVVCCLESTNAEKVYLSAFFDRHERKDKYFLDEAVAAANRWKPEYHLSSYQLLEGEKGNPGVDTLFLGGGSTIRRAALGFRFIGDFCDRFWTCHILEYEPKEDYERPRLFQSSDLTNQVNERLRKFKILFLHNSQQGKDAEKSGQILAHQRKVLELLLFDLMLHKINGRYIQMLSKFEIELRQQAQNVWKAKSNLPLKPVDPNHPDILSALHILVFSPMTNNSYSYFSENWPSFQYTLQAMEEDLRETLDKIKLWRNREKDRQLEQPRWTRDDERQFRPAINKAIISNNRKIRELERYLTSIRSLRTLLGSRLESTRNELSFQSAENVRFFTYVTVILLPLGFATAMFSTSGVPSAKPVGYIVVTAFVTLLLTAVGLANAQFLDEKVFRPVANVVHFNKQNQVNPVLQEDNVAGTDNVGGSSTTSSRSTSRKRGHFRWIKYRGQSEKTDGHRAEEGRVRRPK</sequence>
<proteinExistence type="predicted"/>
<reference evidence="3 4" key="1">
    <citation type="journal article" date="2024" name="Commun. Biol.">
        <title>Comparative genomic analysis of thermophilic fungi reveals convergent evolutionary adaptations and gene losses.</title>
        <authorList>
            <person name="Steindorff A.S."/>
            <person name="Aguilar-Pontes M.V."/>
            <person name="Robinson A.J."/>
            <person name="Andreopoulos B."/>
            <person name="LaButti K."/>
            <person name="Kuo A."/>
            <person name="Mondo S."/>
            <person name="Riley R."/>
            <person name="Otillar R."/>
            <person name="Haridas S."/>
            <person name="Lipzen A."/>
            <person name="Grimwood J."/>
            <person name="Schmutz J."/>
            <person name="Clum A."/>
            <person name="Reid I.D."/>
            <person name="Moisan M.C."/>
            <person name="Butler G."/>
            <person name="Nguyen T.T.M."/>
            <person name="Dewar K."/>
            <person name="Conant G."/>
            <person name="Drula E."/>
            <person name="Henrissat B."/>
            <person name="Hansel C."/>
            <person name="Singer S."/>
            <person name="Hutchinson M.I."/>
            <person name="de Vries R.P."/>
            <person name="Natvig D.O."/>
            <person name="Powell A.J."/>
            <person name="Tsang A."/>
            <person name="Grigoriev I.V."/>
        </authorList>
    </citation>
    <scope>NUCLEOTIDE SEQUENCE [LARGE SCALE GENOMIC DNA]</scope>
    <source>
        <strain evidence="3 4">CBS 494.80</strain>
    </source>
</reference>